<protein>
    <submittedName>
        <fullName evidence="3">PhzF family phenazine biosynthesis protein</fullName>
    </submittedName>
</protein>
<dbReference type="OrthoDB" id="9788221at2"/>
<evidence type="ECO:0000256" key="1">
    <source>
        <dbReference type="ARBA" id="ARBA00008270"/>
    </source>
</evidence>
<organism evidence="3 4">
    <name type="scientific">Thermomonas aquatica</name>
    <dbReference type="NCBI Taxonomy" id="2202149"/>
    <lineage>
        <taxon>Bacteria</taxon>
        <taxon>Pseudomonadati</taxon>
        <taxon>Pseudomonadota</taxon>
        <taxon>Gammaproteobacteria</taxon>
        <taxon>Lysobacterales</taxon>
        <taxon>Lysobacteraceae</taxon>
        <taxon>Thermomonas</taxon>
    </lineage>
</organism>
<dbReference type="KEGG" id="thes:FHQ07_12060"/>
<comment type="similarity">
    <text evidence="1">Belongs to the PhzF family.</text>
</comment>
<sequence length="294" mass="31436">MSQRRYVQLDVFASRAGAGNPLAVVLDAEGLDDAQMQAIAKWTRLPETTFVLPPVSDDATHRIRIFSPRREVPFAGHPSVGTAHALLDAGLAAPRDGLLVQDGIAGKLPLKVVGEGSERTIAVRTPRARVQEIATPDDPRLRDALAGLQLGTLPPVLMDGGRRWWLAELANETELRNAQPNWNAIVELANATESMGLFVYARSDDPVYYYAVRAFVGAPAQFEDAASGAANATLAAWLAERGALPDLPGGFYRVSQGREVGHDAIIELSIDADGDVWSGGRAVAVVTGTLDWPG</sequence>
<keyword evidence="4" id="KW-1185">Reference proteome</keyword>
<dbReference type="PIRSF" id="PIRSF016184">
    <property type="entry name" value="PhzC_PhzF"/>
    <property type="match status" value="1"/>
</dbReference>
<dbReference type="EMBL" id="CP040871">
    <property type="protein sequence ID" value="QDA57990.1"/>
    <property type="molecule type" value="Genomic_DNA"/>
</dbReference>
<evidence type="ECO:0000313" key="4">
    <source>
        <dbReference type="Proteomes" id="UP000308149"/>
    </source>
</evidence>
<dbReference type="PANTHER" id="PTHR13774:SF32">
    <property type="entry name" value="ANTISENSE-ENHANCING SEQUENCE 1"/>
    <property type="match status" value="1"/>
</dbReference>
<dbReference type="InterPro" id="IPR003719">
    <property type="entry name" value="Phenazine_PhzF-like"/>
</dbReference>
<feature type="active site" evidence="2">
    <location>
        <position position="47"/>
    </location>
</feature>
<name>A0A5B7ZSJ4_9GAMM</name>
<gene>
    <name evidence="3" type="ORF">FHQ07_12060</name>
</gene>
<dbReference type="GO" id="GO:0005737">
    <property type="term" value="C:cytoplasm"/>
    <property type="evidence" value="ECO:0007669"/>
    <property type="project" value="TreeGrafter"/>
</dbReference>
<dbReference type="Proteomes" id="UP000308149">
    <property type="component" value="Chromosome"/>
</dbReference>
<dbReference type="SUPFAM" id="SSF54506">
    <property type="entry name" value="Diaminopimelate epimerase-like"/>
    <property type="match status" value="1"/>
</dbReference>
<accession>A0A5B7ZSJ4</accession>
<dbReference type="Gene3D" id="3.10.310.10">
    <property type="entry name" value="Diaminopimelate Epimerase, Chain A, domain 1"/>
    <property type="match status" value="2"/>
</dbReference>
<dbReference type="PANTHER" id="PTHR13774">
    <property type="entry name" value="PHENAZINE BIOSYNTHESIS PROTEIN"/>
    <property type="match status" value="1"/>
</dbReference>
<proteinExistence type="inferred from homology"/>
<dbReference type="NCBIfam" id="TIGR00654">
    <property type="entry name" value="PhzF_family"/>
    <property type="match status" value="1"/>
</dbReference>
<dbReference type="AlphaFoldDB" id="A0A5B7ZSJ4"/>
<dbReference type="GO" id="GO:0016853">
    <property type="term" value="F:isomerase activity"/>
    <property type="evidence" value="ECO:0007669"/>
    <property type="project" value="TreeGrafter"/>
</dbReference>
<dbReference type="Pfam" id="PF02567">
    <property type="entry name" value="PhzC-PhzF"/>
    <property type="match status" value="1"/>
</dbReference>
<evidence type="ECO:0000256" key="2">
    <source>
        <dbReference type="PIRSR" id="PIRSR016184-1"/>
    </source>
</evidence>
<reference evidence="3 4" key="1">
    <citation type="submission" date="2019-06" db="EMBL/GenBank/DDBJ databases">
        <title>Thermomonas aquatica sp. nov., isolated from an industrial wastewater treatment plant.</title>
        <authorList>
            <person name="Jeon J.H."/>
            <person name="Park D.-S."/>
        </authorList>
    </citation>
    <scope>NUCLEOTIDE SEQUENCE [LARGE SCALE GENOMIC DNA]</scope>
    <source>
        <strain evidence="3 4">SY21</strain>
    </source>
</reference>
<evidence type="ECO:0000313" key="3">
    <source>
        <dbReference type="EMBL" id="QDA57990.1"/>
    </source>
</evidence>
<dbReference type="RefSeq" id="WP_139717040.1">
    <property type="nucleotide sequence ID" value="NZ_CP040871.1"/>
</dbReference>